<dbReference type="PANTHER" id="PTHR37299">
    <property type="entry name" value="TRANSCRIPTIONAL REGULATOR-RELATED"/>
    <property type="match status" value="1"/>
</dbReference>
<evidence type="ECO:0000259" key="1">
    <source>
        <dbReference type="PROSITE" id="PS50930"/>
    </source>
</evidence>
<dbReference type="Pfam" id="PF04397">
    <property type="entry name" value="LytTR"/>
    <property type="match status" value="1"/>
</dbReference>
<dbReference type="SMART" id="SM00850">
    <property type="entry name" value="LytTR"/>
    <property type="match status" value="1"/>
</dbReference>
<name>A0A6N8JJZ3_9BACT</name>
<dbReference type="OrthoDB" id="679591at2"/>
<dbReference type="AlphaFoldDB" id="A0A6N8JJZ3"/>
<feature type="domain" description="HTH LytTR-type" evidence="1">
    <location>
        <begin position="20"/>
        <end position="104"/>
    </location>
</feature>
<dbReference type="Gene3D" id="2.40.50.1020">
    <property type="entry name" value="LytTr DNA-binding domain"/>
    <property type="match status" value="1"/>
</dbReference>
<protein>
    <recommendedName>
        <fullName evidence="1">HTH LytTR-type domain-containing protein</fullName>
    </recommendedName>
</protein>
<dbReference type="GO" id="GO:0003677">
    <property type="term" value="F:DNA binding"/>
    <property type="evidence" value="ECO:0007669"/>
    <property type="project" value="InterPro"/>
</dbReference>
<dbReference type="InterPro" id="IPR007492">
    <property type="entry name" value="LytTR_DNA-bd_dom"/>
</dbReference>
<dbReference type="Proteomes" id="UP000468388">
    <property type="component" value="Unassembled WGS sequence"/>
</dbReference>
<accession>A0A6N8JJZ3</accession>
<dbReference type="InterPro" id="IPR046947">
    <property type="entry name" value="LytR-like"/>
</dbReference>
<gene>
    <name evidence="2" type="ORF">GO495_29215</name>
</gene>
<proteinExistence type="predicted"/>
<dbReference type="PANTHER" id="PTHR37299:SF1">
    <property type="entry name" value="STAGE 0 SPORULATION PROTEIN A HOMOLOG"/>
    <property type="match status" value="1"/>
</dbReference>
<dbReference type="RefSeq" id="WP_157303496.1">
    <property type="nucleotide sequence ID" value="NZ_BAAAZB010000018.1"/>
</dbReference>
<evidence type="ECO:0000313" key="2">
    <source>
        <dbReference type="EMBL" id="MVT44709.1"/>
    </source>
</evidence>
<comment type="caution">
    <text evidence="2">The sequence shown here is derived from an EMBL/GenBank/DDBJ whole genome shotgun (WGS) entry which is preliminary data.</text>
</comment>
<keyword evidence="3" id="KW-1185">Reference proteome</keyword>
<evidence type="ECO:0000313" key="3">
    <source>
        <dbReference type="Proteomes" id="UP000468388"/>
    </source>
</evidence>
<sequence>MYEDIFIQVRYKLLTRINSKDILLIEADGNYSKVTTTNGSYLVNATLTQIEAELNTDLFCRVHRAYIIPMDRIRDIDTDTVFIEDKQIPIARQYRENLFRRLKILR</sequence>
<organism evidence="2 3">
    <name type="scientific">Chitinophaga oryziterrae</name>
    <dbReference type="NCBI Taxonomy" id="1031224"/>
    <lineage>
        <taxon>Bacteria</taxon>
        <taxon>Pseudomonadati</taxon>
        <taxon>Bacteroidota</taxon>
        <taxon>Chitinophagia</taxon>
        <taxon>Chitinophagales</taxon>
        <taxon>Chitinophagaceae</taxon>
        <taxon>Chitinophaga</taxon>
    </lineage>
</organism>
<dbReference type="GO" id="GO:0000156">
    <property type="term" value="F:phosphorelay response regulator activity"/>
    <property type="evidence" value="ECO:0007669"/>
    <property type="project" value="InterPro"/>
</dbReference>
<dbReference type="EMBL" id="WRXO01000012">
    <property type="protein sequence ID" value="MVT44709.1"/>
    <property type="molecule type" value="Genomic_DNA"/>
</dbReference>
<reference evidence="2 3" key="1">
    <citation type="submission" date="2019-12" db="EMBL/GenBank/DDBJ databases">
        <title>The draft genomic sequence of strain Chitinophaga oryziterrae JCM 16595.</title>
        <authorList>
            <person name="Zhang X."/>
        </authorList>
    </citation>
    <scope>NUCLEOTIDE SEQUENCE [LARGE SCALE GENOMIC DNA]</scope>
    <source>
        <strain evidence="2 3">JCM 16595</strain>
    </source>
</reference>
<dbReference type="PROSITE" id="PS50930">
    <property type="entry name" value="HTH_LYTTR"/>
    <property type="match status" value="1"/>
</dbReference>